<sequence length="509" mass="57115">MAEVQRSYDIAIVGGGINGCGIARDAAGRGLAVFLCEQNDLASATSSASTKLIHGGLRYLEYYEFRLVREALQEREVLLRMAPHIIWPLRFVLPHHKGLRPAWLIRLGLFLYDHLGGRKLLPATRSLNLRQDIAGTALKDAYTRAFEYSDCWVQDSRLVVLNALDAREKGADLRTRTRCTKARREDELWVLSIEDENGNCETIRARALVNAAGPWVTEFLTKGLGLNAAAKVRMVKGSHIILPRLFEHDRAYIFQNSDNRIVFAIPYEQDFTLIGTTDEDFEGDPATAEISRKEIGYLIDAVNGYFKTEISAEDVVTTYAGVRPLYDDGASAAQSATRDYVLKLQGTGNEAPLLNIFGGKITTYRRLAEAALEKLEASLGTLGQPWTKESHLPGGDFSWDGAEQLALDLCRDFPFLERKLAQRLVRAYGTRARDLLGKARSLQDLGQQFGADVYEAEVVYLMDREWACSARDVVWRRSKLVLRMTREEQAALDDWMSRRRATSRGDAAE</sequence>
<dbReference type="Proteomes" id="UP000581135">
    <property type="component" value="Unassembled WGS sequence"/>
</dbReference>
<evidence type="ECO:0000256" key="2">
    <source>
        <dbReference type="ARBA" id="ARBA00007330"/>
    </source>
</evidence>
<dbReference type="Gene3D" id="6.10.250.1890">
    <property type="match status" value="1"/>
</dbReference>
<dbReference type="AlphaFoldDB" id="A0A839SPL0"/>
<dbReference type="PROSITE" id="PS00977">
    <property type="entry name" value="FAD_G3PDH_1"/>
    <property type="match status" value="1"/>
</dbReference>
<dbReference type="SUPFAM" id="SSF54373">
    <property type="entry name" value="FAD-linked reductases, C-terminal domain"/>
    <property type="match status" value="1"/>
</dbReference>
<dbReference type="PANTHER" id="PTHR11985:SF15">
    <property type="entry name" value="GLYCEROL-3-PHOSPHATE DEHYDROGENASE, MITOCHONDRIAL"/>
    <property type="match status" value="1"/>
</dbReference>
<comment type="caution">
    <text evidence="9">The sequence shown here is derived from an EMBL/GenBank/DDBJ whole genome shotgun (WGS) entry which is preliminary data.</text>
</comment>
<dbReference type="InterPro" id="IPR000447">
    <property type="entry name" value="G3P_DH_FAD-dep"/>
</dbReference>
<dbReference type="GO" id="GO:0009331">
    <property type="term" value="C:glycerol-3-phosphate dehydrogenase (FAD) complex"/>
    <property type="evidence" value="ECO:0007669"/>
    <property type="project" value="UniProtKB-UniRule"/>
</dbReference>
<reference evidence="9 10" key="1">
    <citation type="submission" date="2020-08" db="EMBL/GenBank/DDBJ databases">
        <title>Genomic Encyclopedia of Type Strains, Phase III (KMG-III): the genomes of soil and plant-associated and newly described type strains.</title>
        <authorList>
            <person name="Whitman W."/>
        </authorList>
    </citation>
    <scope>NUCLEOTIDE SEQUENCE [LARGE SCALE GENOMIC DNA]</scope>
    <source>
        <strain evidence="9 10">CECT 8803</strain>
    </source>
</reference>
<name>A0A839SPL0_9PROT</name>
<dbReference type="InterPro" id="IPR038299">
    <property type="entry name" value="DAO_C_sf"/>
</dbReference>
<dbReference type="InterPro" id="IPR006076">
    <property type="entry name" value="FAD-dep_OxRdtase"/>
</dbReference>
<gene>
    <name evidence="9" type="ORF">FHR98_000413</name>
</gene>
<keyword evidence="5 6" id="KW-0560">Oxidoreductase</keyword>
<dbReference type="Pfam" id="PF16901">
    <property type="entry name" value="DAO_C"/>
    <property type="match status" value="1"/>
</dbReference>
<dbReference type="Gene3D" id="1.10.8.870">
    <property type="entry name" value="Alpha-glycerophosphate oxidase, cap domain"/>
    <property type="match status" value="1"/>
</dbReference>
<evidence type="ECO:0000256" key="5">
    <source>
        <dbReference type="ARBA" id="ARBA00023002"/>
    </source>
</evidence>
<evidence type="ECO:0000256" key="3">
    <source>
        <dbReference type="ARBA" id="ARBA00022630"/>
    </source>
</evidence>
<keyword evidence="4" id="KW-0274">FAD</keyword>
<evidence type="ECO:0000313" key="10">
    <source>
        <dbReference type="Proteomes" id="UP000581135"/>
    </source>
</evidence>
<dbReference type="EC" id="1.1.5.3" evidence="6"/>
<proteinExistence type="inferred from homology"/>
<protein>
    <recommendedName>
        <fullName evidence="6">Glycerol-3-phosphate dehydrogenase</fullName>
        <ecNumber evidence="6">1.1.5.3</ecNumber>
    </recommendedName>
</protein>
<evidence type="ECO:0000256" key="1">
    <source>
        <dbReference type="ARBA" id="ARBA00001974"/>
    </source>
</evidence>
<dbReference type="PROSITE" id="PS00978">
    <property type="entry name" value="FAD_G3PDH_2"/>
    <property type="match status" value="1"/>
</dbReference>
<dbReference type="Pfam" id="PF01266">
    <property type="entry name" value="DAO"/>
    <property type="match status" value="1"/>
</dbReference>
<evidence type="ECO:0000259" key="7">
    <source>
        <dbReference type="Pfam" id="PF01266"/>
    </source>
</evidence>
<dbReference type="GO" id="GO:0004368">
    <property type="term" value="F:glycerol-3-phosphate dehydrogenase (quinone) activity"/>
    <property type="evidence" value="ECO:0007669"/>
    <property type="project" value="UniProtKB-EC"/>
</dbReference>
<dbReference type="PANTHER" id="PTHR11985">
    <property type="entry name" value="GLYCEROL-3-PHOSPHATE DEHYDROGENASE"/>
    <property type="match status" value="1"/>
</dbReference>
<comment type="catalytic activity">
    <reaction evidence="6">
        <text>a quinone + sn-glycerol 3-phosphate = dihydroxyacetone phosphate + a quinol</text>
        <dbReference type="Rhea" id="RHEA:18977"/>
        <dbReference type="ChEBI" id="CHEBI:24646"/>
        <dbReference type="ChEBI" id="CHEBI:57597"/>
        <dbReference type="ChEBI" id="CHEBI:57642"/>
        <dbReference type="ChEBI" id="CHEBI:132124"/>
        <dbReference type="EC" id="1.1.5.3"/>
    </reaction>
</comment>
<dbReference type="SUPFAM" id="SSF51905">
    <property type="entry name" value="FAD/NAD(P)-binding domain"/>
    <property type="match status" value="1"/>
</dbReference>
<comment type="cofactor">
    <cofactor evidence="1 6">
        <name>FAD</name>
        <dbReference type="ChEBI" id="CHEBI:57692"/>
    </cofactor>
</comment>
<evidence type="ECO:0000313" key="9">
    <source>
        <dbReference type="EMBL" id="MBB3064148.1"/>
    </source>
</evidence>
<comment type="similarity">
    <text evidence="2 6">Belongs to the FAD-dependent glycerol-3-phosphate dehydrogenase family.</text>
</comment>
<dbReference type="EMBL" id="JACHXA010000001">
    <property type="protein sequence ID" value="MBB3064148.1"/>
    <property type="molecule type" value="Genomic_DNA"/>
</dbReference>
<feature type="domain" description="Alpha-glycerophosphate oxidase C-terminal" evidence="8">
    <location>
        <begin position="387"/>
        <end position="493"/>
    </location>
</feature>
<dbReference type="PRINTS" id="PR01001">
    <property type="entry name" value="FADG3PDH"/>
</dbReference>
<dbReference type="InterPro" id="IPR031656">
    <property type="entry name" value="DAO_C"/>
</dbReference>
<dbReference type="GO" id="GO:0046168">
    <property type="term" value="P:glycerol-3-phosphate catabolic process"/>
    <property type="evidence" value="ECO:0007669"/>
    <property type="project" value="TreeGrafter"/>
</dbReference>
<keyword evidence="3 6" id="KW-0285">Flavoprotein</keyword>
<keyword evidence="10" id="KW-1185">Reference proteome</keyword>
<accession>A0A839SPL0</accession>
<evidence type="ECO:0000259" key="8">
    <source>
        <dbReference type="Pfam" id="PF16901"/>
    </source>
</evidence>
<dbReference type="NCBIfam" id="NF009906">
    <property type="entry name" value="PRK13369.1"/>
    <property type="match status" value="1"/>
</dbReference>
<dbReference type="InterPro" id="IPR036188">
    <property type="entry name" value="FAD/NAD-bd_sf"/>
</dbReference>
<dbReference type="NCBIfam" id="NF008899">
    <property type="entry name" value="PRK12266.1"/>
    <property type="match status" value="1"/>
</dbReference>
<dbReference type="RefSeq" id="WP_183414959.1">
    <property type="nucleotide sequence ID" value="NZ_JACHXA010000001.1"/>
</dbReference>
<dbReference type="Gene3D" id="3.30.9.10">
    <property type="entry name" value="D-Amino Acid Oxidase, subunit A, domain 2"/>
    <property type="match status" value="1"/>
</dbReference>
<organism evidence="9 10">
    <name type="scientific">Limibacillus halophilus</name>
    <dbReference type="NCBI Taxonomy" id="1579333"/>
    <lineage>
        <taxon>Bacteria</taxon>
        <taxon>Pseudomonadati</taxon>
        <taxon>Pseudomonadota</taxon>
        <taxon>Alphaproteobacteria</taxon>
        <taxon>Rhodospirillales</taxon>
        <taxon>Rhodovibrionaceae</taxon>
        <taxon>Limibacillus</taxon>
    </lineage>
</organism>
<dbReference type="Gene3D" id="3.50.50.60">
    <property type="entry name" value="FAD/NAD(P)-binding domain"/>
    <property type="match status" value="1"/>
</dbReference>
<evidence type="ECO:0000256" key="6">
    <source>
        <dbReference type="RuleBase" id="RU361217"/>
    </source>
</evidence>
<evidence type="ECO:0000256" key="4">
    <source>
        <dbReference type="ARBA" id="ARBA00022827"/>
    </source>
</evidence>
<feature type="domain" description="FAD dependent oxidoreductase" evidence="7">
    <location>
        <begin position="9"/>
        <end position="335"/>
    </location>
</feature>